<dbReference type="EMBL" id="CAXAMN010021918">
    <property type="protein sequence ID" value="CAK9064540.1"/>
    <property type="molecule type" value="Genomic_DNA"/>
</dbReference>
<dbReference type="InterPro" id="IPR036291">
    <property type="entry name" value="NAD(P)-bd_dom_sf"/>
</dbReference>
<dbReference type="InterPro" id="IPR011009">
    <property type="entry name" value="Kinase-like_dom_sf"/>
</dbReference>
<dbReference type="Pfam" id="PF00389">
    <property type="entry name" value="2-Hacid_dh"/>
    <property type="match status" value="1"/>
</dbReference>
<dbReference type="SUPFAM" id="SSF56112">
    <property type="entry name" value="Protein kinase-like (PK-like)"/>
    <property type="match status" value="1"/>
</dbReference>
<keyword evidence="2" id="KW-0520">NAD</keyword>
<feature type="compositionally biased region" description="Pro residues" evidence="4">
    <location>
        <begin position="1332"/>
        <end position="1342"/>
    </location>
</feature>
<feature type="compositionally biased region" description="Polar residues" evidence="4">
    <location>
        <begin position="1260"/>
        <end position="1276"/>
    </location>
</feature>
<evidence type="ECO:0000259" key="5">
    <source>
        <dbReference type="PROSITE" id="PS50011"/>
    </source>
</evidence>
<feature type="region of interest" description="Disordered" evidence="4">
    <location>
        <begin position="1199"/>
        <end position="1291"/>
    </location>
</feature>
<dbReference type="InterPro" id="IPR006139">
    <property type="entry name" value="D-isomer_2_OHA_DH_cat_dom"/>
</dbReference>
<feature type="compositionally biased region" description="Basic and acidic residues" evidence="4">
    <location>
        <begin position="1282"/>
        <end position="1291"/>
    </location>
</feature>
<dbReference type="PANTHER" id="PTHR10996">
    <property type="entry name" value="2-HYDROXYACID DEHYDROGENASE-RELATED"/>
    <property type="match status" value="1"/>
</dbReference>
<keyword evidence="7" id="KW-1185">Reference proteome</keyword>
<dbReference type="Gene3D" id="3.40.50.720">
    <property type="entry name" value="NAD(P)-binding Rossmann-like Domain"/>
    <property type="match status" value="2"/>
</dbReference>
<dbReference type="PROSITE" id="PS50088">
    <property type="entry name" value="ANK_REPEAT"/>
    <property type="match status" value="1"/>
</dbReference>
<dbReference type="Gene3D" id="1.10.510.10">
    <property type="entry name" value="Transferase(Phosphotransferase) domain 1"/>
    <property type="match status" value="1"/>
</dbReference>
<evidence type="ECO:0000313" key="7">
    <source>
        <dbReference type="Proteomes" id="UP001642484"/>
    </source>
</evidence>
<sequence>MSFLSFTPALRRLTGVAVPQAGRCLVGAQARQQRWVARSFSSKVAVIQDQQIPKDEAMKALSGKGFDVSWSLAEPSDAWAIVTARGMRRVQGLQEFANVEFARRGAHDARPERPGKEAIGTNQWTPFPLEAAVKPRLEAGGMPLAYAHALASGAMFPRPGLLPAAALTPGPVLAAQTAAGLATAPGLAGLATLAAAASKAAPAAGLTAPAVLPAALASASSARPAAAAAASATLPAALSAASVPQRDPQEVKQALIHYGCVIPKEAGIRDLQMQLTDFEMHLKRAEATKKIRRHSDQAILACYKDGYSPGHEALVKMLESGIDPDTPSTGTQSGFVVGMTPILAAASWGKVDDIRLLIAAGADMTARSPNIGHTVLHIAASASVDTGGVDRIHAMLRMIIDADPSLLAAKNGMGKTPAEWAKHEKKRHHSAFLSSYVGGDDLVIESSGRLAEVVTNPVTKEVLDKHPKCKLVAVSFTGFNHVDLEACKERGISVVNVPAYSTDSVAELSVGLALAVYREIPAGERTLRAGGWVHSSGGMEIRDKVVGIVGLGDIGLRTAELFKAFGPSEILGWSRRPKAAFETLGKQVPIEELFEKSDIVSLHVALNAETQGIIGRSLMERLRPESVLINVARGGVCDQPALADLLCQKRFRAGLDVFATEPIPADDPILKVPADQAVMIPHVAYQVEALRRRMEITATNIKLFADGPDSPRERGDMMRASSIDDAAHQGGPWLDQGNRATWCSMQSEVETLGRGARGPVVSIRRADGRGPISALKRSTHHEVEALKALSNCRNIVELEEIFLCSGQVLARLECMEGGSFRSYLRARPPGRVSEDVVRYVVGQVLEGLQDMHQSGWMHRDVKAENIGLGCELSSWGYRDCTVKLLDFDVAVEVGCGGLSEVIGTVENMAPEVFKGSYNELADIWSVGIITYEALYGYRPFNDANVDRIEEMVRNWQRYLLFPFDAAELPAHFIRLMLADPEERAAAGTVRHHRWLRPGHIESELPATGSGFPNSYRHHPSSKSEGSKVKLHEANCRSRSVKVSTVKLLEGLRDEPKDEIETSFTEWDQDSPSGQAVETLSRLRQGLSMWTNSRFAMVDGTDAADLGQQLGEGAGTSCSLPTRHASRFIPLKSECAEFRTERVPERGARHTDVTGSEAKTESLEDLEASSMVEDDTRDPSADQWHQSYLQRIRERTKEVLHAAAQLKASEAAPRDEVRQAPPRSSRPAPTPMHEEDLNTPEETWDRQKSDEREARHANLASADQSEFNRQLSPSQSLPHVPHIPREEKRQDTEVVSLQHLKSAKTRAQELLQILSQASRALRSTELRAEGLTPTPPPRPPVKPAPRRPASHAPERVVAAIASAVDTGSGSAEGSPLSWLACQKHRMDRLLLGLQSASEDITVASGS</sequence>
<feature type="compositionally biased region" description="Basic and acidic residues" evidence="4">
    <location>
        <begin position="1242"/>
        <end position="1255"/>
    </location>
</feature>
<evidence type="ECO:0000256" key="2">
    <source>
        <dbReference type="ARBA" id="ARBA00023027"/>
    </source>
</evidence>
<dbReference type="SUPFAM" id="SSF48403">
    <property type="entry name" value="Ankyrin repeat"/>
    <property type="match status" value="1"/>
</dbReference>
<dbReference type="InterPro" id="IPR002110">
    <property type="entry name" value="Ankyrin_rpt"/>
</dbReference>
<accession>A0ABP0NL96</accession>
<evidence type="ECO:0000256" key="1">
    <source>
        <dbReference type="ARBA" id="ARBA00023002"/>
    </source>
</evidence>
<feature type="repeat" description="ANK" evidence="3">
    <location>
        <begin position="337"/>
        <end position="369"/>
    </location>
</feature>
<evidence type="ECO:0000256" key="4">
    <source>
        <dbReference type="SAM" id="MobiDB-lite"/>
    </source>
</evidence>
<feature type="region of interest" description="Disordered" evidence="4">
    <location>
        <begin position="1141"/>
        <end position="1181"/>
    </location>
</feature>
<gene>
    <name evidence="6" type="ORF">CCMP2556_LOCUS31713</name>
</gene>
<dbReference type="SUPFAM" id="SSF52283">
    <property type="entry name" value="Formate/glycerate dehydrogenase catalytic domain-like"/>
    <property type="match status" value="1"/>
</dbReference>
<comment type="caution">
    <text evidence="6">The sequence shown here is derived from an EMBL/GenBank/DDBJ whole genome shotgun (WGS) entry which is preliminary data.</text>
</comment>
<evidence type="ECO:0000256" key="3">
    <source>
        <dbReference type="PROSITE-ProRule" id="PRU00023"/>
    </source>
</evidence>
<dbReference type="SMART" id="SM00220">
    <property type="entry name" value="S_TKc"/>
    <property type="match status" value="1"/>
</dbReference>
<dbReference type="SUPFAM" id="SSF51735">
    <property type="entry name" value="NAD(P)-binding Rossmann-fold domains"/>
    <property type="match status" value="1"/>
</dbReference>
<proteinExistence type="predicted"/>
<dbReference type="Gene3D" id="1.25.40.20">
    <property type="entry name" value="Ankyrin repeat-containing domain"/>
    <property type="match status" value="1"/>
</dbReference>
<keyword evidence="3" id="KW-0040">ANK repeat</keyword>
<dbReference type="Proteomes" id="UP001642484">
    <property type="component" value="Unassembled WGS sequence"/>
</dbReference>
<name>A0ABP0NL96_9DINO</name>
<feature type="compositionally biased region" description="Acidic residues" evidence="4">
    <location>
        <begin position="1162"/>
        <end position="1175"/>
    </location>
</feature>
<dbReference type="Pfam" id="PF00069">
    <property type="entry name" value="Pkinase"/>
    <property type="match status" value="1"/>
</dbReference>
<dbReference type="InterPro" id="IPR036770">
    <property type="entry name" value="Ankyrin_rpt-contain_sf"/>
</dbReference>
<feature type="region of interest" description="Disordered" evidence="4">
    <location>
        <begin position="1006"/>
        <end position="1030"/>
    </location>
</feature>
<evidence type="ECO:0000313" key="6">
    <source>
        <dbReference type="EMBL" id="CAK9064540.1"/>
    </source>
</evidence>
<dbReference type="InterPro" id="IPR050223">
    <property type="entry name" value="D-isomer_2-hydroxyacid_DH"/>
</dbReference>
<dbReference type="InterPro" id="IPR000719">
    <property type="entry name" value="Prot_kinase_dom"/>
</dbReference>
<dbReference type="PROSITE" id="PS50297">
    <property type="entry name" value="ANK_REP_REGION"/>
    <property type="match status" value="1"/>
</dbReference>
<keyword evidence="1" id="KW-0560">Oxidoreductase</keyword>
<protein>
    <recommendedName>
        <fullName evidence="5">Protein kinase domain-containing protein</fullName>
    </recommendedName>
</protein>
<feature type="compositionally biased region" description="Basic and acidic residues" evidence="4">
    <location>
        <begin position="1141"/>
        <end position="1161"/>
    </location>
</feature>
<dbReference type="PANTHER" id="PTHR10996:SF178">
    <property type="entry name" value="2-HYDROXYACID DEHYDROGENASE YGL185C-RELATED"/>
    <property type="match status" value="1"/>
</dbReference>
<dbReference type="Pfam" id="PF00023">
    <property type="entry name" value="Ank"/>
    <property type="match status" value="1"/>
</dbReference>
<dbReference type="InterPro" id="IPR006140">
    <property type="entry name" value="D-isomer_DH_NAD-bd"/>
</dbReference>
<feature type="domain" description="Protein kinase" evidence="5">
    <location>
        <begin position="746"/>
        <end position="995"/>
    </location>
</feature>
<feature type="region of interest" description="Disordered" evidence="4">
    <location>
        <begin position="1324"/>
        <end position="1351"/>
    </location>
</feature>
<dbReference type="PROSITE" id="PS50011">
    <property type="entry name" value="PROTEIN_KINASE_DOM"/>
    <property type="match status" value="1"/>
</dbReference>
<organism evidence="6 7">
    <name type="scientific">Durusdinium trenchii</name>
    <dbReference type="NCBI Taxonomy" id="1381693"/>
    <lineage>
        <taxon>Eukaryota</taxon>
        <taxon>Sar</taxon>
        <taxon>Alveolata</taxon>
        <taxon>Dinophyceae</taxon>
        <taxon>Suessiales</taxon>
        <taxon>Symbiodiniaceae</taxon>
        <taxon>Durusdinium</taxon>
    </lineage>
</organism>
<reference evidence="6 7" key="1">
    <citation type="submission" date="2024-02" db="EMBL/GenBank/DDBJ databases">
        <authorList>
            <person name="Chen Y."/>
            <person name="Shah S."/>
            <person name="Dougan E. K."/>
            <person name="Thang M."/>
            <person name="Chan C."/>
        </authorList>
    </citation>
    <scope>NUCLEOTIDE SEQUENCE [LARGE SCALE GENOMIC DNA]</scope>
</reference>
<dbReference type="Pfam" id="PF02826">
    <property type="entry name" value="2-Hacid_dh_C"/>
    <property type="match status" value="1"/>
</dbReference>